<keyword evidence="1" id="KW-0175">Coiled coil</keyword>
<gene>
    <name evidence="4" type="ORF">NW762_012919</name>
</gene>
<protein>
    <recommendedName>
        <fullName evidence="3">Azaphilone pigments biosynthesis cluster protein L N-terminal domain-containing protein</fullName>
    </recommendedName>
</protein>
<evidence type="ECO:0000313" key="4">
    <source>
        <dbReference type="EMBL" id="KAJ4248149.1"/>
    </source>
</evidence>
<accession>A0A9W8RQC9</accession>
<evidence type="ECO:0000256" key="1">
    <source>
        <dbReference type="SAM" id="Coils"/>
    </source>
</evidence>
<feature type="coiled-coil region" evidence="1">
    <location>
        <begin position="39"/>
        <end position="88"/>
    </location>
</feature>
<dbReference type="InterPro" id="IPR031348">
    <property type="entry name" value="PigL_N"/>
</dbReference>
<evidence type="ECO:0000313" key="5">
    <source>
        <dbReference type="Proteomes" id="UP001152049"/>
    </source>
</evidence>
<dbReference type="AlphaFoldDB" id="A0A9W8RQC9"/>
<keyword evidence="5" id="KW-1185">Reference proteome</keyword>
<comment type="caution">
    <text evidence="4">The sequence shown here is derived from an EMBL/GenBank/DDBJ whole genome shotgun (WGS) entry which is preliminary data.</text>
</comment>
<name>A0A9W8RQC9_9HYPO</name>
<proteinExistence type="predicted"/>
<dbReference type="EMBL" id="JAOQAZ010000037">
    <property type="protein sequence ID" value="KAJ4248149.1"/>
    <property type="molecule type" value="Genomic_DNA"/>
</dbReference>
<dbReference type="OrthoDB" id="428260at2759"/>
<feature type="region of interest" description="Disordered" evidence="2">
    <location>
        <begin position="381"/>
        <end position="427"/>
    </location>
</feature>
<feature type="compositionally biased region" description="Polar residues" evidence="2">
    <location>
        <begin position="389"/>
        <end position="406"/>
    </location>
</feature>
<evidence type="ECO:0000256" key="2">
    <source>
        <dbReference type="SAM" id="MobiDB-lite"/>
    </source>
</evidence>
<organism evidence="4 5">
    <name type="scientific">Fusarium torreyae</name>
    <dbReference type="NCBI Taxonomy" id="1237075"/>
    <lineage>
        <taxon>Eukaryota</taxon>
        <taxon>Fungi</taxon>
        <taxon>Dikarya</taxon>
        <taxon>Ascomycota</taxon>
        <taxon>Pezizomycotina</taxon>
        <taxon>Sordariomycetes</taxon>
        <taxon>Hypocreomycetidae</taxon>
        <taxon>Hypocreales</taxon>
        <taxon>Nectriaceae</taxon>
        <taxon>Fusarium</taxon>
    </lineage>
</organism>
<evidence type="ECO:0000259" key="3">
    <source>
        <dbReference type="Pfam" id="PF17111"/>
    </source>
</evidence>
<dbReference type="Proteomes" id="UP001152049">
    <property type="component" value="Unassembled WGS sequence"/>
</dbReference>
<reference evidence="4" key="1">
    <citation type="submission" date="2022-09" db="EMBL/GenBank/DDBJ databases">
        <title>Fusarium specimens isolated from Avocado Roots.</title>
        <authorList>
            <person name="Stajich J."/>
            <person name="Roper C."/>
            <person name="Heimlech-Rivalta G."/>
        </authorList>
    </citation>
    <scope>NUCLEOTIDE SEQUENCE</scope>
    <source>
        <strain evidence="4">CF00136</strain>
    </source>
</reference>
<feature type="domain" description="Azaphilone pigments biosynthesis cluster protein L N-terminal" evidence="3">
    <location>
        <begin position="2"/>
        <end position="211"/>
    </location>
</feature>
<dbReference type="Pfam" id="PF17111">
    <property type="entry name" value="PigL_N"/>
    <property type="match status" value="1"/>
</dbReference>
<sequence>MAEAIGVVSGVLTLAAFAHKSVVKVQETVESFRSHPRLIRELLNELGGLKKLLEELSRAPHIDAEVDLSALQITLEQCSRACDKFETELVTYIARSSHDRASFRDWARFTYRGGDGIEGFRQQLIGYKSTINIALSFANLRTSTITVEAIRSCRGLIEMTTVDLEAHLAEVKHKLDALTSRPAASTDSDVTIIACIEDERLSTEKGLQLCQELSKHIDDIQHRFTTGEQQPSRLFEPYPNSKMLVNDGLNSCKEYLDFSLQRLKKHQQKVADRSDSGVSTGRSSDDKLLLDSLSREADMLQRSLKFCSNVDTYLEERISNIENHAEGDDTIQIMVSTDGRPISGRNRGIGLRLKQAGGHFDTQSLQQVSSDFKAISIHDREDHSAVKPSHTSEANSQATSIPSQKPFSGRGFTLAQEPGHSPNPLGS</sequence>